<dbReference type="OrthoDB" id="330490at2157"/>
<dbReference type="InterPro" id="IPR013561">
    <property type="entry name" value="FilR1_middle_dom"/>
</dbReference>
<sequence length="269" mass="30225">MLFTSASTPLEDIEFLARSEHRVTVLDTLTENAATRGDLRAATEASSSTVSRTLRAFEERNWISRSGNQYEATQLGAFVAAGMRDLINRLETERTLRDVWPWFPSEASGFTVEMVADATVTVAESDTPYAPVNRFLSLLRETEQFRFVGTDIALLEPCKDELRQQVISGMQTAIIDPPSVAEYILSTYRDHCSTVLERQNFTVELHDDLPSYGVSLFDDRIAISCYDPDSGMVRAVIDTDDPVARDWAESTFVAYRDEARPLTLEQSED</sequence>
<dbReference type="Pfam" id="PF25213">
    <property type="entry name" value="HVO_A0261_N"/>
    <property type="match status" value="1"/>
</dbReference>
<feature type="domain" description="Methanogenesis regulatory protein FilR1 middle" evidence="1">
    <location>
        <begin position="128"/>
        <end position="257"/>
    </location>
</feature>
<evidence type="ECO:0000313" key="3">
    <source>
        <dbReference type="EMBL" id="AHG02248.1"/>
    </source>
</evidence>
<dbReference type="RefSeq" id="WP_049955053.1">
    <property type="nucleotide sequence ID" value="NZ_CP007058.1"/>
</dbReference>
<gene>
    <name evidence="3" type="ORF">HALLA_20315</name>
</gene>
<name>W0JZ37_9EURY</name>
<geneLocation type="plasmid" evidence="3">
    <name>unnamed</name>
</geneLocation>
<dbReference type="EMBL" id="CP007058">
    <property type="protein sequence ID" value="AHG02248.1"/>
    <property type="molecule type" value="Genomic_DNA"/>
</dbReference>
<accession>W0JZ37</accession>
<dbReference type="KEGG" id="hlr:HALLA_20315"/>
<protein>
    <submittedName>
        <fullName evidence="3">DNA-binding protein</fullName>
    </submittedName>
</protein>
<dbReference type="InterPro" id="IPR036388">
    <property type="entry name" value="WH-like_DNA-bd_sf"/>
</dbReference>
<dbReference type="eggNOG" id="arCOG02808">
    <property type="taxonomic scope" value="Archaea"/>
</dbReference>
<dbReference type="InterPro" id="IPR057527">
    <property type="entry name" value="HVO_A0261-like_N"/>
</dbReference>
<reference evidence="3 4" key="1">
    <citation type="submission" date="2014-01" db="EMBL/GenBank/DDBJ databases">
        <authorList>
            <consortium name="DOE Joint Genome Institute"/>
            <person name="Anderson I."/>
            <person name="Huntemann M."/>
            <person name="Han J."/>
            <person name="Chen A."/>
            <person name="Kyrpides N."/>
            <person name="Mavromatis K."/>
            <person name="Markowitz V."/>
            <person name="Palaniappan K."/>
            <person name="Ivanova N."/>
            <person name="Schaumberg A."/>
            <person name="Pati A."/>
            <person name="Liolios K."/>
            <person name="Nordberg H.P."/>
            <person name="Cantor M.N."/>
            <person name="Hua S.X."/>
            <person name="Woyke T."/>
        </authorList>
    </citation>
    <scope>NUCLEOTIDE SEQUENCE [LARGE SCALE GENOMIC DNA]</scope>
    <source>
        <strain evidence="3 4">XH-48</strain>
        <plasmid evidence="4">4</plasmid>
    </source>
</reference>
<dbReference type="Gene3D" id="1.10.10.10">
    <property type="entry name" value="Winged helix-like DNA-binding domain superfamily/Winged helix DNA-binding domain"/>
    <property type="match status" value="1"/>
</dbReference>
<keyword evidence="3" id="KW-0238">DNA-binding</keyword>
<organism evidence="3 4">
    <name type="scientific">Halostagnicola larsenii XH-48</name>
    <dbReference type="NCBI Taxonomy" id="797299"/>
    <lineage>
        <taxon>Archaea</taxon>
        <taxon>Methanobacteriati</taxon>
        <taxon>Methanobacteriota</taxon>
        <taxon>Stenosarchaea group</taxon>
        <taxon>Halobacteria</taxon>
        <taxon>Halobacteriales</taxon>
        <taxon>Natrialbaceae</taxon>
        <taxon>Halostagnicola</taxon>
    </lineage>
</organism>
<dbReference type="Proteomes" id="UP000019024">
    <property type="component" value="Plasmid unnamed3"/>
</dbReference>
<dbReference type="HOGENOM" id="CLU_071220_0_1_2"/>
<evidence type="ECO:0000313" key="4">
    <source>
        <dbReference type="Proteomes" id="UP000019024"/>
    </source>
</evidence>
<evidence type="ECO:0000259" key="1">
    <source>
        <dbReference type="Pfam" id="PF08350"/>
    </source>
</evidence>
<feature type="domain" description="HVO-A0261-like N-terminal" evidence="2">
    <location>
        <begin position="11"/>
        <end position="94"/>
    </location>
</feature>
<dbReference type="InterPro" id="IPR036390">
    <property type="entry name" value="WH_DNA-bd_sf"/>
</dbReference>
<dbReference type="AlphaFoldDB" id="W0JZ37"/>
<keyword evidence="4" id="KW-1185">Reference proteome</keyword>
<dbReference type="GeneID" id="25147584"/>
<proteinExistence type="predicted"/>
<dbReference type="GO" id="GO:0003677">
    <property type="term" value="F:DNA binding"/>
    <property type="evidence" value="ECO:0007669"/>
    <property type="project" value="UniProtKB-KW"/>
</dbReference>
<dbReference type="Pfam" id="PF08350">
    <property type="entry name" value="FilR1_middle"/>
    <property type="match status" value="1"/>
</dbReference>
<dbReference type="SUPFAM" id="SSF46785">
    <property type="entry name" value="Winged helix' DNA-binding domain"/>
    <property type="match status" value="1"/>
</dbReference>
<keyword evidence="3" id="KW-0614">Plasmid</keyword>
<evidence type="ECO:0000259" key="2">
    <source>
        <dbReference type="Pfam" id="PF25213"/>
    </source>
</evidence>